<proteinExistence type="predicted"/>
<keyword evidence="2" id="KW-1185">Reference proteome</keyword>
<evidence type="ECO:0008006" key="3">
    <source>
        <dbReference type="Google" id="ProtNLM"/>
    </source>
</evidence>
<name>A0A6A6XGC3_9PLEO</name>
<sequence length="397" mass="44452">MGALEFLCDRRFHQSYLLPPNPETGRSKPHRFSYADFGDSSSNAIVLFCGALVGTRLCYSLLDQLAKAYSVRIIHPDRPGIGGSDPIELEKRIQIWLEMVPQLLNHLNIAHVSLASHSGGDIYLLNTMLAYPQLLHPSSPYICFFAPWVHHSHSEVLQMRATELLPAPMIGKFASVAKFVNKNVIPLVGLSGSLLEGMKAPWFHSNAPPETVSPTLSNMRSRTPSISSHEATHSLALDNPRVVEELRRHVMTFVFAESVDGISEDAQLFLKRPRSIPWCSPSIAWTDIDGVPVLLSKIIDEEAALQSKSRRWSFDAFHAEHDHMVGEKGRHWFDRCWTPSAPTNSPQSEAQLAQKGYEYRSQTVKGTDHDFLMDPAFGASEVWLQRVRQACPLPVEV</sequence>
<dbReference type="OrthoDB" id="294702at2759"/>
<accession>A0A6A6XGC3</accession>
<dbReference type="Proteomes" id="UP000799757">
    <property type="component" value="Unassembled WGS sequence"/>
</dbReference>
<dbReference type="SUPFAM" id="SSF53474">
    <property type="entry name" value="alpha/beta-Hydrolases"/>
    <property type="match status" value="1"/>
</dbReference>
<dbReference type="Gene3D" id="3.40.50.1820">
    <property type="entry name" value="alpha/beta hydrolase"/>
    <property type="match status" value="1"/>
</dbReference>
<dbReference type="EMBL" id="MU001855">
    <property type="protein sequence ID" value="KAF2795539.1"/>
    <property type="molecule type" value="Genomic_DNA"/>
</dbReference>
<organism evidence="1 2">
    <name type="scientific">Melanomma pulvis-pyrius CBS 109.77</name>
    <dbReference type="NCBI Taxonomy" id="1314802"/>
    <lineage>
        <taxon>Eukaryota</taxon>
        <taxon>Fungi</taxon>
        <taxon>Dikarya</taxon>
        <taxon>Ascomycota</taxon>
        <taxon>Pezizomycotina</taxon>
        <taxon>Dothideomycetes</taxon>
        <taxon>Pleosporomycetidae</taxon>
        <taxon>Pleosporales</taxon>
        <taxon>Melanommataceae</taxon>
        <taxon>Melanomma</taxon>
    </lineage>
</organism>
<evidence type="ECO:0000313" key="1">
    <source>
        <dbReference type="EMBL" id="KAF2795539.1"/>
    </source>
</evidence>
<dbReference type="InterPro" id="IPR029058">
    <property type="entry name" value="AB_hydrolase_fold"/>
</dbReference>
<reference evidence="1" key="1">
    <citation type="journal article" date="2020" name="Stud. Mycol.">
        <title>101 Dothideomycetes genomes: a test case for predicting lifestyles and emergence of pathogens.</title>
        <authorList>
            <person name="Haridas S."/>
            <person name="Albert R."/>
            <person name="Binder M."/>
            <person name="Bloem J."/>
            <person name="Labutti K."/>
            <person name="Salamov A."/>
            <person name="Andreopoulos B."/>
            <person name="Baker S."/>
            <person name="Barry K."/>
            <person name="Bills G."/>
            <person name="Bluhm B."/>
            <person name="Cannon C."/>
            <person name="Castanera R."/>
            <person name="Culley D."/>
            <person name="Daum C."/>
            <person name="Ezra D."/>
            <person name="Gonzalez J."/>
            <person name="Henrissat B."/>
            <person name="Kuo A."/>
            <person name="Liang C."/>
            <person name="Lipzen A."/>
            <person name="Lutzoni F."/>
            <person name="Magnuson J."/>
            <person name="Mondo S."/>
            <person name="Nolan M."/>
            <person name="Ohm R."/>
            <person name="Pangilinan J."/>
            <person name="Park H.-J."/>
            <person name="Ramirez L."/>
            <person name="Alfaro M."/>
            <person name="Sun H."/>
            <person name="Tritt A."/>
            <person name="Yoshinaga Y."/>
            <person name="Zwiers L.-H."/>
            <person name="Turgeon B."/>
            <person name="Goodwin S."/>
            <person name="Spatafora J."/>
            <person name="Crous P."/>
            <person name="Grigoriev I."/>
        </authorList>
    </citation>
    <scope>NUCLEOTIDE SEQUENCE</scope>
    <source>
        <strain evidence="1">CBS 109.77</strain>
    </source>
</reference>
<evidence type="ECO:0000313" key="2">
    <source>
        <dbReference type="Proteomes" id="UP000799757"/>
    </source>
</evidence>
<gene>
    <name evidence="1" type="ORF">K505DRAFT_373824</name>
</gene>
<protein>
    <recommendedName>
        <fullName evidence="3">AB hydrolase-1 domain-containing protein</fullName>
    </recommendedName>
</protein>
<dbReference type="AlphaFoldDB" id="A0A6A6XGC3"/>